<proteinExistence type="predicted"/>
<keyword evidence="3" id="KW-1185">Reference proteome</keyword>
<dbReference type="InterPro" id="IPR001173">
    <property type="entry name" value="Glyco_trans_2-like"/>
</dbReference>
<accession>A0ABY9TRX9</accession>
<dbReference type="PANTHER" id="PTHR43179">
    <property type="entry name" value="RHAMNOSYLTRANSFERASE WBBL"/>
    <property type="match status" value="1"/>
</dbReference>
<sequence>MIYIITPVFNRKDFTKNYLSALSRQTSKNFKIIIVDDGSSDGTSEMIEEEFPEVLLLKEKGDLWWAEATNIGIKRAISLGAKYVMTLNDDTLPFPDFIEKMNYWLERKPSALLGALAVDNATGNALFAGEILNWNNEISEFALDKVDKEFRNGIHEINIFPGRGFLIPTSVFEDIGFYDSRNFPQTMADLDFSIRATNFGYKTYCNYDAKIKIFHEESGGMKLLNEKSWKNYYEHLFGMKGGANLRWFTIFVFKNAPKRHLFQYWFKGMVRRVGGYLLQWLRGK</sequence>
<dbReference type="GO" id="GO:0016757">
    <property type="term" value="F:glycosyltransferase activity"/>
    <property type="evidence" value="ECO:0007669"/>
    <property type="project" value="UniProtKB-KW"/>
</dbReference>
<feature type="domain" description="Glycosyltransferase 2-like" evidence="1">
    <location>
        <begin position="4"/>
        <end position="134"/>
    </location>
</feature>
<gene>
    <name evidence="2" type="ORF">RGQ13_13755</name>
</gene>
<evidence type="ECO:0000313" key="3">
    <source>
        <dbReference type="Proteomes" id="UP001258994"/>
    </source>
</evidence>
<keyword evidence="2" id="KW-0328">Glycosyltransferase</keyword>
<dbReference type="Gene3D" id="3.90.550.10">
    <property type="entry name" value="Spore Coat Polysaccharide Biosynthesis Protein SpsA, Chain A"/>
    <property type="match status" value="1"/>
</dbReference>
<evidence type="ECO:0000259" key="1">
    <source>
        <dbReference type="Pfam" id="PF00535"/>
    </source>
</evidence>
<protein>
    <submittedName>
        <fullName evidence="2">Glycosyltransferase family 2 protein</fullName>
        <ecNumber evidence="2">2.4.-.-</ecNumber>
    </submittedName>
</protein>
<keyword evidence="2" id="KW-0808">Transferase</keyword>
<dbReference type="EMBL" id="CP134145">
    <property type="protein sequence ID" value="WNC71181.1"/>
    <property type="molecule type" value="Genomic_DNA"/>
</dbReference>
<dbReference type="InterPro" id="IPR029044">
    <property type="entry name" value="Nucleotide-diphossugar_trans"/>
</dbReference>
<evidence type="ECO:0000313" key="2">
    <source>
        <dbReference type="EMBL" id="WNC71181.1"/>
    </source>
</evidence>
<name>A0ABY9TRX9_9GAMM</name>
<dbReference type="Proteomes" id="UP001258994">
    <property type="component" value="Chromosome"/>
</dbReference>
<dbReference type="PANTHER" id="PTHR43179:SF7">
    <property type="entry name" value="RHAMNOSYLTRANSFERASE WBBL"/>
    <property type="match status" value="1"/>
</dbReference>
<dbReference type="SUPFAM" id="SSF53448">
    <property type="entry name" value="Nucleotide-diphospho-sugar transferases"/>
    <property type="match status" value="1"/>
</dbReference>
<organism evidence="2 3">
    <name type="scientific">Thalassotalea psychrophila</name>
    <dbReference type="NCBI Taxonomy" id="3065647"/>
    <lineage>
        <taxon>Bacteria</taxon>
        <taxon>Pseudomonadati</taxon>
        <taxon>Pseudomonadota</taxon>
        <taxon>Gammaproteobacteria</taxon>
        <taxon>Alteromonadales</taxon>
        <taxon>Colwelliaceae</taxon>
        <taxon>Thalassotalea</taxon>
    </lineage>
</organism>
<dbReference type="RefSeq" id="WP_348390316.1">
    <property type="nucleotide sequence ID" value="NZ_CP134145.1"/>
</dbReference>
<dbReference type="EC" id="2.4.-.-" evidence="2"/>
<dbReference type="Pfam" id="PF00535">
    <property type="entry name" value="Glycos_transf_2"/>
    <property type="match status" value="1"/>
</dbReference>
<reference evidence="3" key="1">
    <citation type="submission" date="2023-09" db="EMBL/GenBank/DDBJ databases">
        <authorList>
            <person name="Li S."/>
            <person name="Li X."/>
            <person name="Zhang C."/>
            <person name="Zhao Z."/>
        </authorList>
    </citation>
    <scope>NUCLEOTIDE SEQUENCE [LARGE SCALE GENOMIC DNA]</scope>
    <source>
        <strain evidence="3">SQ149</strain>
    </source>
</reference>